<dbReference type="AlphaFoldDB" id="A0A848KIP9"/>
<evidence type="ECO:0000313" key="5">
    <source>
        <dbReference type="Proteomes" id="UP000535543"/>
    </source>
</evidence>
<feature type="domain" description="FHA" evidence="3">
    <location>
        <begin position="300"/>
        <end position="356"/>
    </location>
</feature>
<name>A0A848KIP9_9NOCA</name>
<protein>
    <submittedName>
        <fullName evidence="4">FHA domain-containing protein</fullName>
    </submittedName>
</protein>
<reference evidence="4 5" key="2">
    <citation type="submission" date="2020-06" db="EMBL/GenBank/DDBJ databases">
        <title>Antribacter stalactiti gen. nov., sp. nov., a new member of the family Nacardiaceae isolated from a cave.</title>
        <authorList>
            <person name="Kim I.S."/>
        </authorList>
    </citation>
    <scope>NUCLEOTIDE SEQUENCE [LARGE SCALE GENOMIC DNA]</scope>
    <source>
        <strain evidence="4 5">YC2-7</strain>
    </source>
</reference>
<keyword evidence="5" id="KW-1185">Reference proteome</keyword>
<dbReference type="EMBL" id="VCQU01000009">
    <property type="protein sequence ID" value="NMN98159.1"/>
    <property type="molecule type" value="Genomic_DNA"/>
</dbReference>
<evidence type="ECO:0000256" key="1">
    <source>
        <dbReference type="ARBA" id="ARBA00022553"/>
    </source>
</evidence>
<organism evidence="4 5">
    <name type="scientific">Antrihabitans stalactiti</name>
    <dbReference type="NCBI Taxonomy" id="2584121"/>
    <lineage>
        <taxon>Bacteria</taxon>
        <taxon>Bacillati</taxon>
        <taxon>Actinomycetota</taxon>
        <taxon>Actinomycetes</taxon>
        <taxon>Mycobacteriales</taxon>
        <taxon>Nocardiaceae</taxon>
        <taxon>Antrihabitans</taxon>
    </lineage>
</organism>
<reference evidence="4 5" key="1">
    <citation type="submission" date="2019-05" db="EMBL/GenBank/DDBJ databases">
        <authorList>
            <person name="Lee S.D."/>
        </authorList>
    </citation>
    <scope>NUCLEOTIDE SEQUENCE [LARGE SCALE GENOMIC DNA]</scope>
    <source>
        <strain evidence="4 5">YC2-7</strain>
    </source>
</reference>
<evidence type="ECO:0000259" key="3">
    <source>
        <dbReference type="PROSITE" id="PS50006"/>
    </source>
</evidence>
<dbReference type="CDD" id="cd00060">
    <property type="entry name" value="FHA"/>
    <property type="match status" value="1"/>
</dbReference>
<feature type="compositionally biased region" description="Pro residues" evidence="2">
    <location>
        <begin position="148"/>
        <end position="158"/>
    </location>
</feature>
<dbReference type="Proteomes" id="UP000535543">
    <property type="component" value="Unassembled WGS sequence"/>
</dbReference>
<dbReference type="PROSITE" id="PS50006">
    <property type="entry name" value="FHA_DOMAIN"/>
    <property type="match status" value="1"/>
</dbReference>
<dbReference type="Gene3D" id="2.60.200.20">
    <property type="match status" value="1"/>
</dbReference>
<dbReference type="Pfam" id="PF00498">
    <property type="entry name" value="FHA"/>
    <property type="match status" value="1"/>
</dbReference>
<comment type="caution">
    <text evidence="4">The sequence shown here is derived from an EMBL/GenBank/DDBJ whole genome shotgun (WGS) entry which is preliminary data.</text>
</comment>
<gene>
    <name evidence="4" type="ORF">FGL95_24255</name>
</gene>
<proteinExistence type="predicted"/>
<keyword evidence="1" id="KW-0597">Phosphoprotein</keyword>
<sequence>MAHTYRPGGWPAVICDRGAVFVPPSVEPHRVKALYEAMLTGADEAALRTMLDEAGPVPSYAIVLRDAGPRGNGKSSARGEVVADLRDHKGDHADGRDAPLATAIVRGGGPGATIELPIVSGIVLANEITLHWNVSEPEPEPEQEPVPEPESAPPPEPEPVAAVVAEAPPEPEPAPPVLTKTPGPAVGVPEPTFRTGAPPPPAAPVVERAPGQAIGDHDGLTRAWNPVGGAVAQDIKLPQPAEAPMVLGLACPAGHSNPPDRTECLLCGQGLEGEPRPVERPSLGTIRMSNGTNVPLVGSMVLGARPSVKQATEGDVPHLITVRSPTRAISRSHLSIRIDGWHVFAVDLNSTNGTFLLRGGQPAERLRPDEPFQVSDGDVLDICDGVRLYFEGLP</sequence>
<evidence type="ECO:0000313" key="4">
    <source>
        <dbReference type="EMBL" id="NMN98159.1"/>
    </source>
</evidence>
<feature type="compositionally biased region" description="Acidic residues" evidence="2">
    <location>
        <begin position="137"/>
        <end position="147"/>
    </location>
</feature>
<feature type="region of interest" description="Disordered" evidence="2">
    <location>
        <begin position="136"/>
        <end position="207"/>
    </location>
</feature>
<dbReference type="SUPFAM" id="SSF49879">
    <property type="entry name" value="SMAD/FHA domain"/>
    <property type="match status" value="1"/>
</dbReference>
<dbReference type="InterPro" id="IPR000253">
    <property type="entry name" value="FHA_dom"/>
</dbReference>
<accession>A0A848KIP9</accession>
<dbReference type="RefSeq" id="WP_169591891.1">
    <property type="nucleotide sequence ID" value="NZ_VCQU01000009.1"/>
</dbReference>
<dbReference type="InterPro" id="IPR008984">
    <property type="entry name" value="SMAD_FHA_dom_sf"/>
</dbReference>
<evidence type="ECO:0000256" key="2">
    <source>
        <dbReference type="SAM" id="MobiDB-lite"/>
    </source>
</evidence>